<sequence>MSAARFRWARNKSSAHSTTRVSPPRSPPFSALFSPLSPPPTSQLCATAASVAGTLQQRPSTSDTRPLHLPVVPLPALSSPPLSQAPHPSHDAPVACDTIQSEGGNDDTEVEPQESPSVSSGPAATPAIGRLENGDAWQCSKPVPGSRKNKLIYPRAPFEWGSWTGEQWNCRARFVQKALAALVDEHLGLENPPVYSPHMVGRCPSDAHPTIVVFCRKVDFKCVRNLFRKRATLPLCLEEESAMFFRASQRAENNTSGLPPLRLAYYRATT</sequence>
<feature type="region of interest" description="Disordered" evidence="1">
    <location>
        <begin position="1"/>
        <end position="125"/>
    </location>
</feature>
<accession>A0AAN6VG42</accession>
<feature type="non-terminal residue" evidence="2">
    <location>
        <position position="270"/>
    </location>
</feature>
<feature type="compositionally biased region" description="Low complexity" evidence="1">
    <location>
        <begin position="67"/>
        <end position="87"/>
    </location>
</feature>
<protein>
    <submittedName>
        <fullName evidence="2">Uncharacterized protein</fullName>
    </submittedName>
</protein>
<dbReference type="AlphaFoldDB" id="A0AAN6VG42"/>
<evidence type="ECO:0000313" key="3">
    <source>
        <dbReference type="Proteomes" id="UP001302745"/>
    </source>
</evidence>
<name>A0AAN6VG42_9PEZI</name>
<dbReference type="Proteomes" id="UP001302745">
    <property type="component" value="Unassembled WGS sequence"/>
</dbReference>
<feature type="compositionally biased region" description="Polar residues" evidence="1">
    <location>
        <begin position="53"/>
        <end position="64"/>
    </location>
</feature>
<evidence type="ECO:0000313" key="2">
    <source>
        <dbReference type="EMBL" id="KAK4150857.1"/>
    </source>
</evidence>
<keyword evidence="3" id="KW-1185">Reference proteome</keyword>
<reference evidence="2" key="2">
    <citation type="submission" date="2023-05" db="EMBL/GenBank/DDBJ databases">
        <authorList>
            <consortium name="Lawrence Berkeley National Laboratory"/>
            <person name="Steindorff A."/>
            <person name="Hensen N."/>
            <person name="Bonometti L."/>
            <person name="Westerberg I."/>
            <person name="Brannstrom I.O."/>
            <person name="Guillou S."/>
            <person name="Cros-Aarteil S."/>
            <person name="Calhoun S."/>
            <person name="Haridas S."/>
            <person name="Kuo A."/>
            <person name="Mondo S."/>
            <person name="Pangilinan J."/>
            <person name="Riley R."/>
            <person name="Labutti K."/>
            <person name="Andreopoulos B."/>
            <person name="Lipzen A."/>
            <person name="Chen C."/>
            <person name="Yanf M."/>
            <person name="Daum C."/>
            <person name="Ng V."/>
            <person name="Clum A."/>
            <person name="Ohm R."/>
            <person name="Martin F."/>
            <person name="Silar P."/>
            <person name="Natvig D."/>
            <person name="Lalanne C."/>
            <person name="Gautier V."/>
            <person name="Ament-Velasquez S.L."/>
            <person name="Kruys A."/>
            <person name="Hutchinson M.I."/>
            <person name="Powell A.J."/>
            <person name="Barry K."/>
            <person name="Miller A.N."/>
            <person name="Grigoriev I.V."/>
            <person name="Debuchy R."/>
            <person name="Gladieux P."/>
            <person name="Thoren M.H."/>
            <person name="Johannesson H."/>
        </authorList>
    </citation>
    <scope>NUCLEOTIDE SEQUENCE</scope>
    <source>
        <strain evidence="2">CBS 538.74</strain>
    </source>
</reference>
<evidence type="ECO:0000256" key="1">
    <source>
        <dbReference type="SAM" id="MobiDB-lite"/>
    </source>
</evidence>
<comment type="caution">
    <text evidence="2">The sequence shown here is derived from an EMBL/GenBank/DDBJ whole genome shotgun (WGS) entry which is preliminary data.</text>
</comment>
<feature type="compositionally biased region" description="Low complexity" evidence="1">
    <location>
        <begin position="17"/>
        <end position="35"/>
    </location>
</feature>
<reference evidence="2" key="1">
    <citation type="journal article" date="2023" name="Mol. Phylogenet. Evol.">
        <title>Genome-scale phylogeny and comparative genomics of the fungal order Sordariales.</title>
        <authorList>
            <person name="Hensen N."/>
            <person name="Bonometti L."/>
            <person name="Westerberg I."/>
            <person name="Brannstrom I.O."/>
            <person name="Guillou S."/>
            <person name="Cros-Aarteil S."/>
            <person name="Calhoun S."/>
            <person name="Haridas S."/>
            <person name="Kuo A."/>
            <person name="Mondo S."/>
            <person name="Pangilinan J."/>
            <person name="Riley R."/>
            <person name="LaButti K."/>
            <person name="Andreopoulos B."/>
            <person name="Lipzen A."/>
            <person name="Chen C."/>
            <person name="Yan M."/>
            <person name="Daum C."/>
            <person name="Ng V."/>
            <person name="Clum A."/>
            <person name="Steindorff A."/>
            <person name="Ohm R.A."/>
            <person name="Martin F."/>
            <person name="Silar P."/>
            <person name="Natvig D.O."/>
            <person name="Lalanne C."/>
            <person name="Gautier V."/>
            <person name="Ament-Velasquez S.L."/>
            <person name="Kruys A."/>
            <person name="Hutchinson M.I."/>
            <person name="Powell A.J."/>
            <person name="Barry K."/>
            <person name="Miller A.N."/>
            <person name="Grigoriev I.V."/>
            <person name="Debuchy R."/>
            <person name="Gladieux P."/>
            <person name="Hiltunen Thoren M."/>
            <person name="Johannesson H."/>
        </authorList>
    </citation>
    <scope>NUCLEOTIDE SEQUENCE</scope>
    <source>
        <strain evidence="2">CBS 538.74</strain>
    </source>
</reference>
<proteinExistence type="predicted"/>
<organism evidence="2 3">
    <name type="scientific">Chaetomidium leptoderma</name>
    <dbReference type="NCBI Taxonomy" id="669021"/>
    <lineage>
        <taxon>Eukaryota</taxon>
        <taxon>Fungi</taxon>
        <taxon>Dikarya</taxon>
        <taxon>Ascomycota</taxon>
        <taxon>Pezizomycotina</taxon>
        <taxon>Sordariomycetes</taxon>
        <taxon>Sordariomycetidae</taxon>
        <taxon>Sordariales</taxon>
        <taxon>Chaetomiaceae</taxon>
        <taxon>Chaetomidium</taxon>
    </lineage>
</organism>
<gene>
    <name evidence="2" type="ORF">C8A00DRAFT_17670</name>
</gene>
<dbReference type="EMBL" id="MU857046">
    <property type="protein sequence ID" value="KAK4150857.1"/>
    <property type="molecule type" value="Genomic_DNA"/>
</dbReference>